<accession>A0ABY0DKA5</accession>
<proteinExistence type="predicted"/>
<name>A0ABY0DKA5_9BRAD</name>
<dbReference type="RefSeq" id="WP_128940518.1">
    <property type="nucleotide sequence ID" value="NZ_RDRA01000011.1"/>
</dbReference>
<dbReference type="Proteomes" id="UP000289946">
    <property type="component" value="Unassembled WGS sequence"/>
</dbReference>
<evidence type="ECO:0000313" key="1">
    <source>
        <dbReference type="EMBL" id="RXG93022.1"/>
    </source>
</evidence>
<protein>
    <submittedName>
        <fullName evidence="1">Uncharacterized protein</fullName>
    </submittedName>
</protein>
<keyword evidence="2" id="KW-1185">Reference proteome</keyword>
<organism evidence="1 2">
    <name type="scientific">Bradyrhizobium zhanjiangense</name>
    <dbReference type="NCBI Taxonomy" id="1325107"/>
    <lineage>
        <taxon>Bacteria</taxon>
        <taxon>Pseudomonadati</taxon>
        <taxon>Pseudomonadota</taxon>
        <taxon>Alphaproteobacteria</taxon>
        <taxon>Hyphomicrobiales</taxon>
        <taxon>Nitrobacteraceae</taxon>
        <taxon>Bradyrhizobium</taxon>
    </lineage>
</organism>
<comment type="caution">
    <text evidence="1">The sequence shown here is derived from an EMBL/GenBank/DDBJ whole genome shotgun (WGS) entry which is preliminary data.</text>
</comment>
<reference evidence="1 2" key="1">
    <citation type="submission" date="2018-10" db="EMBL/GenBank/DDBJ databases">
        <title>Bradyrhizobium sp. nov., isolated from effective nodules of peanut in China.</title>
        <authorList>
            <person name="Li Y."/>
        </authorList>
    </citation>
    <scope>NUCLEOTIDE SEQUENCE [LARGE SCALE GENOMIC DNA]</scope>
    <source>
        <strain evidence="1 2">CCBAU 51781</strain>
    </source>
</reference>
<gene>
    <name evidence="1" type="ORF">EAS62_20205</name>
</gene>
<evidence type="ECO:0000313" key="2">
    <source>
        <dbReference type="Proteomes" id="UP000289946"/>
    </source>
</evidence>
<sequence length="129" mass="14381">MSKPNFGNVDRRIQWNDDRVAWVRHLVEEKGMTAREIAIDIGLAANQAPRIFELCKRCNIQLSGQGGRPRQEAAGARIYRVGVQNADLLARLAVRHSLDPDRIAEMILNAAIETGDTFCENLLDLDAGQ</sequence>
<dbReference type="EMBL" id="RDRA01000011">
    <property type="protein sequence ID" value="RXG93022.1"/>
    <property type="molecule type" value="Genomic_DNA"/>
</dbReference>